<name>M2YQF2_PSEFD</name>
<dbReference type="AlphaFoldDB" id="M2YQF2"/>
<protein>
    <submittedName>
        <fullName evidence="2">Uncharacterized protein</fullName>
    </submittedName>
</protein>
<proteinExistence type="predicted"/>
<feature type="transmembrane region" description="Helical" evidence="1">
    <location>
        <begin position="34"/>
        <end position="52"/>
    </location>
</feature>
<keyword evidence="1" id="KW-1133">Transmembrane helix</keyword>
<evidence type="ECO:0000313" key="3">
    <source>
        <dbReference type="Proteomes" id="UP000016932"/>
    </source>
</evidence>
<keyword evidence="3" id="KW-1185">Reference proteome</keyword>
<dbReference type="EMBL" id="KB446561">
    <property type="protein sequence ID" value="EME79955.1"/>
    <property type="molecule type" value="Genomic_DNA"/>
</dbReference>
<evidence type="ECO:0000256" key="1">
    <source>
        <dbReference type="SAM" id="Phobius"/>
    </source>
</evidence>
<feature type="transmembrane region" description="Helical" evidence="1">
    <location>
        <begin position="72"/>
        <end position="93"/>
    </location>
</feature>
<dbReference type="eggNOG" id="ENOG502SI8N">
    <property type="taxonomic scope" value="Eukaryota"/>
</dbReference>
<organism evidence="2 3">
    <name type="scientific">Pseudocercospora fijiensis (strain CIRAD86)</name>
    <name type="common">Black leaf streak disease fungus</name>
    <name type="synonym">Mycosphaerella fijiensis</name>
    <dbReference type="NCBI Taxonomy" id="383855"/>
    <lineage>
        <taxon>Eukaryota</taxon>
        <taxon>Fungi</taxon>
        <taxon>Dikarya</taxon>
        <taxon>Ascomycota</taxon>
        <taxon>Pezizomycotina</taxon>
        <taxon>Dothideomycetes</taxon>
        <taxon>Dothideomycetidae</taxon>
        <taxon>Mycosphaerellales</taxon>
        <taxon>Mycosphaerellaceae</taxon>
        <taxon>Pseudocercospora</taxon>
    </lineage>
</organism>
<dbReference type="HOGENOM" id="CLU_022883_1_0_1"/>
<dbReference type="RefSeq" id="XP_007929051.1">
    <property type="nucleotide sequence ID" value="XM_007930860.1"/>
</dbReference>
<dbReference type="Proteomes" id="UP000016932">
    <property type="component" value="Unassembled WGS sequence"/>
</dbReference>
<dbReference type="KEGG" id="pfj:MYCFIDRAFT_211918"/>
<accession>M2YQF2</accession>
<dbReference type="VEuPathDB" id="FungiDB:MYCFIDRAFT_211918"/>
<keyword evidence="1" id="KW-0472">Membrane</keyword>
<gene>
    <name evidence="2" type="ORF">MYCFIDRAFT_211918</name>
</gene>
<dbReference type="PANTHER" id="PTHR35043:SF8">
    <property type="entry name" value="DUF4220 DOMAIN-CONTAINING PROTEIN"/>
    <property type="match status" value="1"/>
</dbReference>
<keyword evidence="1" id="KW-0812">Transmembrane</keyword>
<dbReference type="PANTHER" id="PTHR35043">
    <property type="entry name" value="TRANSCRIPTION FACTOR DOMAIN-CONTAINING PROTEIN"/>
    <property type="match status" value="1"/>
</dbReference>
<dbReference type="GeneID" id="19337547"/>
<dbReference type="OrthoDB" id="9451547at2759"/>
<evidence type="ECO:0000313" key="2">
    <source>
        <dbReference type="EMBL" id="EME79955.1"/>
    </source>
</evidence>
<reference evidence="2 3" key="1">
    <citation type="journal article" date="2012" name="PLoS Pathog.">
        <title>Diverse lifestyles and strategies of plant pathogenesis encoded in the genomes of eighteen Dothideomycetes fungi.</title>
        <authorList>
            <person name="Ohm R.A."/>
            <person name="Feau N."/>
            <person name="Henrissat B."/>
            <person name="Schoch C.L."/>
            <person name="Horwitz B.A."/>
            <person name="Barry K.W."/>
            <person name="Condon B.J."/>
            <person name="Copeland A.C."/>
            <person name="Dhillon B."/>
            <person name="Glaser F."/>
            <person name="Hesse C.N."/>
            <person name="Kosti I."/>
            <person name="LaButti K."/>
            <person name="Lindquist E.A."/>
            <person name="Lucas S."/>
            <person name="Salamov A.A."/>
            <person name="Bradshaw R.E."/>
            <person name="Ciuffetti L."/>
            <person name="Hamelin R.C."/>
            <person name="Kema G.H.J."/>
            <person name="Lawrence C."/>
            <person name="Scott J.A."/>
            <person name="Spatafora J.W."/>
            <person name="Turgeon B.G."/>
            <person name="de Wit P.J.G.M."/>
            <person name="Zhong S."/>
            <person name="Goodwin S.B."/>
            <person name="Grigoriev I.V."/>
        </authorList>
    </citation>
    <scope>NUCLEOTIDE SEQUENCE [LARGE SCALE GENOMIC DNA]</scope>
    <source>
        <strain evidence="2 3">CIRAD86</strain>
    </source>
</reference>
<sequence length="331" mass="37223">MTGNLLAPNATFIDPHNVRLGWTSAPNQRGTIDILWSCLSALLLALWTMLHLNVPAETDTWMTVFWRKLRWLILGVLAPELPMLFACAQYASAKRSVADFAKLGYTTKQWSLCHGFCADSGGYVLQPLYSQSFPITAKQLHYLVQHGYVSIPKTTRREIWDKSKADSVGKLLTFLQCGWLVVQSIGRAITHLPITPFELSTLALTCSALCTLGFWWNKPLDVRTPIVLHTNSTIADILCGAGEAAKDPFMDTPLDFVEGRIYMSSKWSRHVLRWILQAGLQKRPLDRIPDDRDIQANLKQHAVLAIGTAAFASIHLCGWTFEFAVRWEQIL</sequence>